<evidence type="ECO:0000256" key="1">
    <source>
        <dbReference type="ARBA" id="ARBA00006720"/>
    </source>
</evidence>
<dbReference type="PANTHER" id="PTHR11038:SF16">
    <property type="entry name" value="MITOCHONDRIAL IMPORT INNER MEMBRANE TRANSLOCASE SUBUNIT TIM10"/>
    <property type="match status" value="1"/>
</dbReference>
<feature type="domain" description="Tim10-like" evidence="10">
    <location>
        <begin position="20"/>
        <end position="79"/>
    </location>
</feature>
<evidence type="ECO:0000313" key="11">
    <source>
        <dbReference type="EMBL" id="CAD8368606.1"/>
    </source>
</evidence>
<evidence type="ECO:0000256" key="5">
    <source>
        <dbReference type="ARBA" id="ARBA00022927"/>
    </source>
</evidence>
<accession>A0A6U0JD31</accession>
<dbReference type="GO" id="GO:0005743">
    <property type="term" value="C:mitochondrial inner membrane"/>
    <property type="evidence" value="ECO:0007669"/>
    <property type="project" value="UniProtKB-SubCell"/>
</dbReference>
<name>A0A6U0JD31_9STRA</name>
<keyword evidence="4" id="KW-0862">Zinc</keyword>
<reference evidence="11" key="1">
    <citation type="submission" date="2021-01" db="EMBL/GenBank/DDBJ databases">
        <authorList>
            <person name="Corre E."/>
            <person name="Pelletier E."/>
            <person name="Niang G."/>
            <person name="Scheremetjew M."/>
            <person name="Finn R."/>
            <person name="Kale V."/>
            <person name="Holt S."/>
            <person name="Cochrane G."/>
            <person name="Meng A."/>
            <person name="Brown T."/>
            <person name="Cohen L."/>
        </authorList>
    </citation>
    <scope>NUCLEOTIDE SEQUENCE</scope>
    <source>
        <strain evidence="11">CCMP3303</strain>
    </source>
</reference>
<evidence type="ECO:0000256" key="3">
    <source>
        <dbReference type="ARBA" id="ARBA00022723"/>
    </source>
</evidence>
<keyword evidence="2 9" id="KW-0813">Transport</keyword>
<keyword evidence="9" id="KW-0472">Membrane</keyword>
<dbReference type="Pfam" id="PF02953">
    <property type="entry name" value="zf-Tim10_DDP"/>
    <property type="match status" value="1"/>
</dbReference>
<dbReference type="InterPro" id="IPR004217">
    <property type="entry name" value="Tim10-like"/>
</dbReference>
<evidence type="ECO:0000256" key="4">
    <source>
        <dbReference type="ARBA" id="ARBA00022833"/>
    </source>
</evidence>
<proteinExistence type="inferred from homology"/>
<keyword evidence="5 9" id="KW-0653">Protein transport</keyword>
<comment type="similarity">
    <text evidence="1 9">Belongs to the small Tim family.</text>
</comment>
<sequence length="103" mass="11387">MNFFGGGEAQPQGPDPLFAATSEMEMYADLFQKISGTCFEKCASRRHRDGDLALGEMACTDRCVSKYMEAMEKVGVVLQKANEQQAQQQANLQQMQQTWGGGK</sequence>
<evidence type="ECO:0000256" key="2">
    <source>
        <dbReference type="ARBA" id="ARBA00022448"/>
    </source>
</evidence>
<keyword evidence="6 9" id="KW-0811">Translocation</keyword>
<dbReference type="GO" id="GO:0015031">
    <property type="term" value="P:protein transport"/>
    <property type="evidence" value="ECO:0007669"/>
    <property type="project" value="UniProtKB-KW"/>
</dbReference>
<evidence type="ECO:0000259" key="10">
    <source>
        <dbReference type="Pfam" id="PF02953"/>
    </source>
</evidence>
<keyword evidence="9" id="KW-0143">Chaperone</keyword>
<organism evidence="11">
    <name type="scientific">Minutocellus polymorphus</name>
    <dbReference type="NCBI Taxonomy" id="265543"/>
    <lineage>
        <taxon>Eukaryota</taxon>
        <taxon>Sar</taxon>
        <taxon>Stramenopiles</taxon>
        <taxon>Ochrophyta</taxon>
        <taxon>Bacillariophyta</taxon>
        <taxon>Mediophyceae</taxon>
        <taxon>Cymatosirophycidae</taxon>
        <taxon>Cymatosirales</taxon>
        <taxon>Cymatosiraceae</taxon>
        <taxon>Minutocellus</taxon>
    </lineage>
</organism>
<protein>
    <recommendedName>
        <fullName evidence="9">Mitochondrial import inner membrane translocase subunit</fullName>
    </recommendedName>
</protein>
<dbReference type="PANTHER" id="PTHR11038">
    <property type="entry name" value="MITOCHONDRIAL IMPORT INNER MEMBRANE TRANSLOCASE SUBUNIT TIM10"/>
    <property type="match status" value="1"/>
</dbReference>
<keyword evidence="9" id="KW-0999">Mitochondrion inner membrane</keyword>
<dbReference type="InterPro" id="IPR035427">
    <property type="entry name" value="Tim10-like_dom_sf"/>
</dbReference>
<dbReference type="GO" id="GO:0045039">
    <property type="term" value="P:protein insertion into mitochondrial inner membrane"/>
    <property type="evidence" value="ECO:0007669"/>
    <property type="project" value="UniProtKB-ARBA"/>
</dbReference>
<dbReference type="EMBL" id="HBEJ01008542">
    <property type="protein sequence ID" value="CAD8368606.1"/>
    <property type="molecule type" value="Transcribed_RNA"/>
</dbReference>
<dbReference type="GO" id="GO:0046872">
    <property type="term" value="F:metal ion binding"/>
    <property type="evidence" value="ECO:0007669"/>
    <property type="project" value="UniProtKB-KW"/>
</dbReference>
<evidence type="ECO:0000256" key="6">
    <source>
        <dbReference type="ARBA" id="ARBA00023010"/>
    </source>
</evidence>
<comment type="domain">
    <text evidence="9">The twin CX3C motif contains 4 conserved Cys residues that form 2 disulfide bonds in the mitochondrial intermembrane space.</text>
</comment>
<keyword evidence="7 9" id="KW-0496">Mitochondrion</keyword>
<comment type="function">
    <text evidence="9">Mitochondrial intermembrane chaperone that participates in the import and insertion of some multi-pass transmembrane proteins into the mitochondrial inner membrane. Also required for the transfer of beta-barrel precursors from the TOM complex to the sorting and assembly machinery (SAM complex) of the outer membrane. Acts as a chaperone-like protein that protects the hydrophobic precursors from aggregation and guide them through the mitochondrial intermembrane space.</text>
</comment>
<dbReference type="SUPFAM" id="SSF144122">
    <property type="entry name" value="Tim10-like"/>
    <property type="match status" value="1"/>
</dbReference>
<dbReference type="AlphaFoldDB" id="A0A6U0JD31"/>
<evidence type="ECO:0000256" key="8">
    <source>
        <dbReference type="ARBA" id="ARBA00023157"/>
    </source>
</evidence>
<evidence type="ECO:0000256" key="9">
    <source>
        <dbReference type="RuleBase" id="RU367043"/>
    </source>
</evidence>
<evidence type="ECO:0000256" key="7">
    <source>
        <dbReference type="ARBA" id="ARBA00023128"/>
    </source>
</evidence>
<comment type="subunit">
    <text evidence="9">Heterohexamer.</text>
</comment>
<dbReference type="Gene3D" id="1.10.287.810">
    <property type="entry name" value="Mitochondrial import inner membrane translocase subunit tim13 like domains"/>
    <property type="match status" value="1"/>
</dbReference>
<keyword evidence="3" id="KW-0479">Metal-binding</keyword>
<gene>
    <name evidence="11" type="ORF">MPOL1434_LOCUS5026</name>
</gene>
<keyword evidence="8 9" id="KW-1015">Disulfide bond</keyword>
<comment type="subcellular location">
    <subcellularLocation>
        <location evidence="9">Mitochondrion inner membrane</location>
        <topology evidence="9">Peripheral membrane protein</topology>
        <orientation evidence="9">Intermembrane side</orientation>
    </subcellularLocation>
</comment>